<accession>A0A2N0VIR6</accession>
<dbReference type="PANTHER" id="PTHR42879:SF6">
    <property type="entry name" value="NADPH-DEPENDENT REDUCTASE BACG"/>
    <property type="match status" value="1"/>
</dbReference>
<dbReference type="RefSeq" id="WP_101071365.1">
    <property type="nucleotide sequence ID" value="NZ_PISP01000001.1"/>
</dbReference>
<name>A0A2N0VIR6_9BACT</name>
<dbReference type="EMBL" id="PISP01000001">
    <property type="protein sequence ID" value="PKD44090.1"/>
    <property type="molecule type" value="Genomic_DNA"/>
</dbReference>
<dbReference type="SUPFAM" id="SSF51735">
    <property type="entry name" value="NAD(P)-binding Rossmann-fold domains"/>
    <property type="match status" value="1"/>
</dbReference>
<dbReference type="InterPro" id="IPR050259">
    <property type="entry name" value="SDR"/>
</dbReference>
<dbReference type="Pfam" id="PF13561">
    <property type="entry name" value="adh_short_C2"/>
    <property type="match status" value="1"/>
</dbReference>
<dbReference type="InterPro" id="IPR036291">
    <property type="entry name" value="NAD(P)-bd_dom_sf"/>
</dbReference>
<dbReference type="AlphaFoldDB" id="A0A2N0VIR6"/>
<reference evidence="2 3" key="1">
    <citation type="submission" date="2017-11" db="EMBL/GenBank/DDBJ databases">
        <title>Rhodohalobacter 15182 sp. nov., isolated from a salt lake.</title>
        <authorList>
            <person name="Han S."/>
        </authorList>
    </citation>
    <scope>NUCLEOTIDE SEQUENCE [LARGE SCALE GENOMIC DNA]</scope>
    <source>
        <strain evidence="2 3">15182</strain>
    </source>
</reference>
<dbReference type="PRINTS" id="PR00081">
    <property type="entry name" value="GDHRDH"/>
</dbReference>
<protein>
    <submittedName>
        <fullName evidence="2">Short-chain dehydrogenase</fullName>
    </submittedName>
</protein>
<gene>
    <name evidence="2" type="ORF">CWD77_01050</name>
</gene>
<evidence type="ECO:0000313" key="3">
    <source>
        <dbReference type="Proteomes" id="UP000233398"/>
    </source>
</evidence>
<comment type="caution">
    <text evidence="2">The sequence shown here is derived from an EMBL/GenBank/DDBJ whole genome shotgun (WGS) entry which is preliminary data.</text>
</comment>
<dbReference type="InterPro" id="IPR002347">
    <property type="entry name" value="SDR_fam"/>
</dbReference>
<organism evidence="2 3">
    <name type="scientific">Rhodohalobacter barkolensis</name>
    <dbReference type="NCBI Taxonomy" id="2053187"/>
    <lineage>
        <taxon>Bacteria</taxon>
        <taxon>Pseudomonadati</taxon>
        <taxon>Balneolota</taxon>
        <taxon>Balneolia</taxon>
        <taxon>Balneolales</taxon>
        <taxon>Balneolaceae</taxon>
        <taxon>Rhodohalobacter</taxon>
    </lineage>
</organism>
<keyword evidence="3" id="KW-1185">Reference proteome</keyword>
<dbReference type="PANTHER" id="PTHR42879">
    <property type="entry name" value="3-OXOACYL-(ACYL-CARRIER-PROTEIN) REDUCTASE"/>
    <property type="match status" value="1"/>
</dbReference>
<evidence type="ECO:0000313" key="2">
    <source>
        <dbReference type="EMBL" id="PKD44090.1"/>
    </source>
</evidence>
<sequence length="258" mass="28128">MNLELDNQRFIICGASSGFGEAIARLMLSEGAHVVLVARRGDVLRDKFGHFEDQTSIIEGSILYDETLKKIEKSVQKKSFHGIVFNAGGPPTGTPLNTDMADWDSSWQLVMRWKIDLALRLAPLLVEKKYGRMLFIESQSVKQPLPSLALSNSFRAGVVGFAKSLALEIADKGVTVNVLAPGSHETPAIERVIKNNSSLKGISYDKAKEEMVENIPVKRMGKAEEFASLAAWLLSPHSGYVTGQTISHDGGSIKGIFG</sequence>
<dbReference type="Gene3D" id="3.40.50.720">
    <property type="entry name" value="NAD(P)-binding Rossmann-like Domain"/>
    <property type="match status" value="1"/>
</dbReference>
<evidence type="ECO:0000256" key="1">
    <source>
        <dbReference type="ARBA" id="ARBA00006484"/>
    </source>
</evidence>
<proteinExistence type="inferred from homology"/>
<dbReference type="Proteomes" id="UP000233398">
    <property type="component" value="Unassembled WGS sequence"/>
</dbReference>
<comment type="similarity">
    <text evidence="1">Belongs to the short-chain dehydrogenases/reductases (SDR) family.</text>
</comment>
<dbReference type="OrthoDB" id="9804774at2"/>